<dbReference type="AlphaFoldDB" id="A0A2A4AJQ2"/>
<organism evidence="1 2">
    <name type="scientific">Corynebacterium accolens</name>
    <dbReference type="NCBI Taxonomy" id="38284"/>
    <lineage>
        <taxon>Bacteria</taxon>
        <taxon>Bacillati</taxon>
        <taxon>Actinomycetota</taxon>
        <taxon>Actinomycetes</taxon>
        <taxon>Mycobacteriales</taxon>
        <taxon>Corynebacteriaceae</taxon>
        <taxon>Corynebacterium</taxon>
    </lineage>
</organism>
<comment type="caution">
    <text evidence="1">The sequence shown here is derived from an EMBL/GenBank/DDBJ whole genome shotgun (WGS) entry which is preliminary data.</text>
</comment>
<protein>
    <submittedName>
        <fullName evidence="1">Uncharacterized protein</fullName>
    </submittedName>
</protein>
<sequence length="118" mass="12835">MTARKTTSNKVEIVENNTDEKITNTPEGTTVETIEFSVTLANGNKVTLEAIKDPQDLDFELLDHAQRGNYATFLAGALTAKSRFLLKNAGAKVRDYEAVSTAYGEAVGAVENTIDHED</sequence>
<reference evidence="1 2" key="1">
    <citation type="submission" date="2017-09" db="EMBL/GenBank/DDBJ databases">
        <title>Draft Genome Sequence of Corynebacterium accolens AH4003.</title>
        <authorList>
            <person name="Chen Y."/>
            <person name="Oosthuysen W.F."/>
            <person name="Kelley S."/>
            <person name="Horswill A."/>
        </authorList>
    </citation>
    <scope>NUCLEOTIDE SEQUENCE [LARGE SCALE GENOMIC DNA]</scope>
    <source>
        <strain evidence="1 2">AH4003</strain>
    </source>
</reference>
<proteinExistence type="predicted"/>
<evidence type="ECO:0000313" key="1">
    <source>
        <dbReference type="EMBL" id="PCC83143.1"/>
    </source>
</evidence>
<evidence type="ECO:0000313" key="2">
    <source>
        <dbReference type="Proteomes" id="UP000218690"/>
    </source>
</evidence>
<name>A0A2A4AJQ2_9CORY</name>
<gene>
    <name evidence="1" type="ORF">COM45_04930</name>
</gene>
<dbReference type="EMBL" id="NWBP01000016">
    <property type="protein sequence ID" value="PCC83143.1"/>
    <property type="molecule type" value="Genomic_DNA"/>
</dbReference>
<accession>A0A2A4AJQ2</accession>
<dbReference type="Proteomes" id="UP000218690">
    <property type="component" value="Unassembled WGS sequence"/>
</dbReference>